<evidence type="ECO:0000259" key="3">
    <source>
        <dbReference type="Pfam" id="PF03981"/>
    </source>
</evidence>
<dbReference type="InterPro" id="IPR021150">
    <property type="entry name" value="Ubiq_cyt_c_chap"/>
</dbReference>
<dbReference type="PANTHER" id="PTHR12184">
    <property type="entry name" value="UBIQUINOL-CYTOCHROME C REDUCTASE COMPLEX ASSEMBLY FACTOR 1 FAMILY MEMBER"/>
    <property type="match status" value="1"/>
</dbReference>
<gene>
    <name evidence="4" type="ORF">FE263_10655</name>
</gene>
<evidence type="ECO:0000256" key="1">
    <source>
        <dbReference type="ARBA" id="ARBA00006407"/>
    </source>
</evidence>
<evidence type="ECO:0000313" key="5">
    <source>
        <dbReference type="Proteomes" id="UP000305654"/>
    </source>
</evidence>
<comment type="similarity">
    <text evidence="2">Belongs to the UPF0174 family.</text>
</comment>
<name>A0A5R9J5D9_9PROT</name>
<dbReference type="PANTHER" id="PTHR12184:SF1">
    <property type="entry name" value="UBIQUINOL-CYTOCHROME-C REDUCTASE COMPLEX ASSEMBLY FACTOR 1"/>
    <property type="match status" value="1"/>
</dbReference>
<keyword evidence="5" id="KW-1185">Reference proteome</keyword>
<protein>
    <submittedName>
        <fullName evidence="4">Ubiquinol-cytochrome C chaperone</fullName>
    </submittedName>
</protein>
<feature type="domain" description="Ubiquinol-cytochrome c chaperone" evidence="3">
    <location>
        <begin position="35"/>
        <end position="168"/>
    </location>
</feature>
<dbReference type="EMBL" id="VCDI01000003">
    <property type="protein sequence ID" value="TLU72845.1"/>
    <property type="molecule type" value="Genomic_DNA"/>
</dbReference>
<proteinExistence type="inferred from homology"/>
<dbReference type="OrthoDB" id="7158889at2"/>
<comment type="caution">
    <text evidence="4">The sequence shown here is derived from an EMBL/GenBank/DDBJ whole genome shotgun (WGS) entry which is preliminary data.</text>
</comment>
<dbReference type="Proteomes" id="UP000305654">
    <property type="component" value="Unassembled WGS sequence"/>
</dbReference>
<dbReference type="InterPro" id="IPR007129">
    <property type="entry name" value="Ubiqinol_cyt_c_chaperone_CPB3"/>
</dbReference>
<reference evidence="4 5" key="1">
    <citation type="submission" date="2019-05" db="EMBL/GenBank/DDBJ databases">
        <authorList>
            <person name="Pankratov T."/>
            <person name="Grouzdev D."/>
        </authorList>
    </citation>
    <scope>NUCLEOTIDE SEQUENCE [LARGE SCALE GENOMIC DNA]</scope>
    <source>
        <strain evidence="4 5">KEBCLARHB70R</strain>
    </source>
</reference>
<dbReference type="Pfam" id="PF03981">
    <property type="entry name" value="Ubiq_cyt_C_chap"/>
    <property type="match status" value="1"/>
</dbReference>
<organism evidence="4 5">
    <name type="scientific">Lichenicoccus roseus</name>
    <dbReference type="NCBI Taxonomy" id="2683649"/>
    <lineage>
        <taxon>Bacteria</taxon>
        <taxon>Pseudomonadati</taxon>
        <taxon>Pseudomonadota</taxon>
        <taxon>Alphaproteobacteria</taxon>
        <taxon>Acetobacterales</taxon>
        <taxon>Acetobacteraceae</taxon>
        <taxon>Lichenicoccus</taxon>
    </lineage>
</organism>
<evidence type="ECO:0000256" key="2">
    <source>
        <dbReference type="ARBA" id="ARBA00006436"/>
    </source>
</evidence>
<dbReference type="AlphaFoldDB" id="A0A5R9J5D9"/>
<accession>A0A5R9J5D9</accession>
<comment type="similarity">
    <text evidence="1">Belongs to the CBP3 family.</text>
</comment>
<sequence length="175" mass="19186">MLARRASRQQGEEAGRLLYLQAVAAARKPHFYRAGGVPDTLDGRFDMICLMAALLVRRLRRTAPALAQSVFDAMFRDMDASLRELGVGDLGVPRRVGAMWQAFNGRCHAYEAALQVEDRQLLSDCLARNIWRGSPPDEATVGRLAREAIALDRALAQQSDAELIAGRVLLEAGPA</sequence>
<evidence type="ECO:0000313" key="4">
    <source>
        <dbReference type="EMBL" id="TLU72845.1"/>
    </source>
</evidence>